<accession>A0A915Q0I1</accession>
<organism evidence="2 3">
    <name type="scientific">Setaria digitata</name>
    <dbReference type="NCBI Taxonomy" id="48799"/>
    <lineage>
        <taxon>Eukaryota</taxon>
        <taxon>Metazoa</taxon>
        <taxon>Ecdysozoa</taxon>
        <taxon>Nematoda</taxon>
        <taxon>Chromadorea</taxon>
        <taxon>Rhabditida</taxon>
        <taxon>Spirurina</taxon>
        <taxon>Spiruromorpha</taxon>
        <taxon>Filarioidea</taxon>
        <taxon>Setariidae</taxon>
        <taxon>Setaria</taxon>
    </lineage>
</organism>
<keyword evidence="2" id="KW-1185">Reference proteome</keyword>
<protein>
    <submittedName>
        <fullName evidence="3">Ubiquitin-like protease family profile domain-containing protein</fullName>
    </submittedName>
</protein>
<evidence type="ECO:0000313" key="3">
    <source>
        <dbReference type="WBParaSite" id="sdigi.contig53.g3071.t1"/>
    </source>
</evidence>
<feature type="region of interest" description="Disordered" evidence="1">
    <location>
        <begin position="1"/>
        <end position="34"/>
    </location>
</feature>
<reference evidence="3" key="1">
    <citation type="submission" date="2022-11" db="UniProtKB">
        <authorList>
            <consortium name="WormBaseParasite"/>
        </authorList>
    </citation>
    <scope>IDENTIFICATION</scope>
</reference>
<dbReference type="SUPFAM" id="SSF54001">
    <property type="entry name" value="Cysteine proteinases"/>
    <property type="match status" value="1"/>
</dbReference>
<evidence type="ECO:0000313" key="2">
    <source>
        <dbReference type="Proteomes" id="UP000887581"/>
    </source>
</evidence>
<dbReference type="Proteomes" id="UP000887581">
    <property type="component" value="Unplaced"/>
</dbReference>
<proteinExistence type="predicted"/>
<feature type="compositionally biased region" description="Basic and acidic residues" evidence="1">
    <location>
        <begin position="21"/>
        <end position="34"/>
    </location>
</feature>
<dbReference type="AlphaFoldDB" id="A0A915Q0I1"/>
<dbReference type="InterPro" id="IPR038765">
    <property type="entry name" value="Papain-like_cys_pep_sf"/>
</dbReference>
<name>A0A915Q0I1_9BILA</name>
<evidence type="ECO:0000256" key="1">
    <source>
        <dbReference type="SAM" id="MobiDB-lite"/>
    </source>
</evidence>
<sequence length="384" mass="43413">MGLDQDSGSDKLLNSSKHTLRLSEERSSTLKGEKAKAFAAAEVPAFFWKSENPEVDGIKIVETDISSSDKNEPRVFGDRHPNEEENFKNMDVRMGERLTDDVIDAYCDKLQESVDREIDGMLAMQYILLEPSSIKNLIKGDKNVCQVIYDHCRAHYLVLFRNKLNPKRIIVYDPIVPYDDSVLETVVNFQLNESVREQILTMFGHLYQENEVVEIAVERGLSTQNDCWSCGLRAAAFTTDLLLGIDPANYEYDLEKVGKFIMEIIKMDKPSREIIASAQFGQERKGGKSCLTIVHVTKADNFSIEIGKAFSISNEPSMEVLVKVNGGENEVYALESDEEKLLKSMMENVSKDSNADDDEYFSNHEQEDGILMNVSFNLKNLSSN</sequence>
<dbReference type="WBParaSite" id="sdigi.contig53.g3071.t1">
    <property type="protein sequence ID" value="sdigi.contig53.g3071.t1"/>
    <property type="gene ID" value="sdigi.contig53.g3071"/>
</dbReference>